<comment type="caution">
    <text evidence="2">The sequence shown here is derived from an EMBL/GenBank/DDBJ whole genome shotgun (WGS) entry which is preliminary data.</text>
</comment>
<dbReference type="GO" id="GO:0008270">
    <property type="term" value="F:zinc ion binding"/>
    <property type="evidence" value="ECO:0007669"/>
    <property type="project" value="InterPro"/>
</dbReference>
<reference evidence="2 3" key="2">
    <citation type="submission" date="2019-11" db="EMBL/GenBank/DDBJ databases">
        <title>A de novo genome assembly of a pear dwarfing rootstock.</title>
        <authorList>
            <person name="Wang F."/>
            <person name="Wang J."/>
            <person name="Li S."/>
            <person name="Zhang Y."/>
            <person name="Fang M."/>
            <person name="Ma L."/>
            <person name="Zhao Y."/>
            <person name="Jiang S."/>
        </authorList>
    </citation>
    <scope>NUCLEOTIDE SEQUENCE [LARGE SCALE GENOMIC DNA]</scope>
    <source>
        <strain evidence="2">S2</strain>
        <tissue evidence="2">Leaf</tissue>
    </source>
</reference>
<dbReference type="GO" id="GO:0003676">
    <property type="term" value="F:nucleic acid binding"/>
    <property type="evidence" value="ECO:0007669"/>
    <property type="project" value="InterPro"/>
</dbReference>
<accession>A0A5N5H2V9</accession>
<feature type="transmembrane region" description="Helical" evidence="1">
    <location>
        <begin position="169"/>
        <end position="191"/>
    </location>
</feature>
<organism evidence="2 3">
    <name type="scientific">Pyrus ussuriensis x Pyrus communis</name>
    <dbReference type="NCBI Taxonomy" id="2448454"/>
    <lineage>
        <taxon>Eukaryota</taxon>
        <taxon>Viridiplantae</taxon>
        <taxon>Streptophyta</taxon>
        <taxon>Embryophyta</taxon>
        <taxon>Tracheophyta</taxon>
        <taxon>Spermatophyta</taxon>
        <taxon>Magnoliopsida</taxon>
        <taxon>eudicotyledons</taxon>
        <taxon>Gunneridae</taxon>
        <taxon>Pentapetalae</taxon>
        <taxon>rosids</taxon>
        <taxon>fabids</taxon>
        <taxon>Rosales</taxon>
        <taxon>Rosaceae</taxon>
        <taxon>Amygdaloideae</taxon>
        <taxon>Maleae</taxon>
        <taxon>Pyrus</taxon>
    </lineage>
</organism>
<name>A0A5N5H2V9_9ROSA</name>
<keyword evidence="1" id="KW-0812">Transmembrane</keyword>
<dbReference type="InterPro" id="IPR036875">
    <property type="entry name" value="Znf_CCHC_sf"/>
</dbReference>
<protein>
    <recommendedName>
        <fullName evidence="4">CCHC-type domain-containing protein</fullName>
    </recommendedName>
</protein>
<dbReference type="PANTHER" id="PTHR47481">
    <property type="match status" value="1"/>
</dbReference>
<evidence type="ECO:0008006" key="4">
    <source>
        <dbReference type="Google" id="ProtNLM"/>
    </source>
</evidence>
<keyword evidence="3" id="KW-1185">Reference proteome</keyword>
<dbReference type="AlphaFoldDB" id="A0A5N5H2V9"/>
<keyword evidence="1" id="KW-1133">Transmembrane helix</keyword>
<feature type="transmembrane region" description="Helical" evidence="1">
    <location>
        <begin position="141"/>
        <end position="163"/>
    </location>
</feature>
<proteinExistence type="predicted"/>
<gene>
    <name evidence="2" type="ORF">D8674_042159</name>
</gene>
<evidence type="ECO:0000313" key="2">
    <source>
        <dbReference type="EMBL" id="KAB2621023.1"/>
    </source>
</evidence>
<reference evidence="2 3" key="1">
    <citation type="submission" date="2019-09" db="EMBL/GenBank/DDBJ databases">
        <authorList>
            <person name="Ou C."/>
        </authorList>
    </citation>
    <scope>NUCLEOTIDE SEQUENCE [LARGE SCALE GENOMIC DNA]</scope>
    <source>
        <strain evidence="2">S2</strain>
        <tissue evidence="2">Leaf</tissue>
    </source>
</reference>
<sequence>MELLLEGYGIMGFVNGSNPCPARFSPSVFANSDVESSNSLPNLETNEYIVWKMHDRAIMQLVTAILSPIAVSCAIGSFCFKDLWTRLKEHFSTVSKTKSVISLKQFRAQLLAEEAILETNSTTPFLCAMLVDVSDKAIKGLILGITKGTTLVNLAMLSSLITITKAKEMASFIRVIISNACIWWISFPLSFMSVMQSRRSTAPYCNNVPREKPKCFICGKSNHTAWYCFHKDKHPMQAMNTVLSSQSVPGMSSHHSNSQVWLTDLGATNHMTSEFGNLSLATPYPSNEMVHTVNGEGQSHREDAMQRSTQ</sequence>
<dbReference type="SUPFAM" id="SSF57756">
    <property type="entry name" value="Retrovirus zinc finger-like domains"/>
    <property type="match status" value="1"/>
</dbReference>
<dbReference type="EMBL" id="SMOL01000255">
    <property type="protein sequence ID" value="KAB2621023.1"/>
    <property type="molecule type" value="Genomic_DNA"/>
</dbReference>
<feature type="transmembrane region" description="Helical" evidence="1">
    <location>
        <begin position="57"/>
        <end position="80"/>
    </location>
</feature>
<keyword evidence="1" id="KW-0472">Membrane</keyword>
<dbReference type="PANTHER" id="PTHR47481:SF31">
    <property type="entry name" value="OS01G0873500 PROTEIN"/>
    <property type="match status" value="1"/>
</dbReference>
<evidence type="ECO:0000313" key="3">
    <source>
        <dbReference type="Proteomes" id="UP000327157"/>
    </source>
</evidence>
<evidence type="ECO:0000256" key="1">
    <source>
        <dbReference type="SAM" id="Phobius"/>
    </source>
</evidence>
<dbReference type="Proteomes" id="UP000327157">
    <property type="component" value="Unassembled WGS sequence"/>
</dbReference>
<dbReference type="OrthoDB" id="1937754at2759"/>